<dbReference type="PROSITE" id="PS50943">
    <property type="entry name" value="HTH_CROC1"/>
    <property type="match status" value="1"/>
</dbReference>
<name>A0A0R1N3E6_9LACO</name>
<dbReference type="GO" id="GO:0003677">
    <property type="term" value="F:DNA binding"/>
    <property type="evidence" value="ECO:0007669"/>
    <property type="project" value="UniProtKB-KW"/>
</dbReference>
<evidence type="ECO:0000313" key="3">
    <source>
        <dbReference type="EMBL" id="KRL14718.1"/>
    </source>
</evidence>
<keyword evidence="1" id="KW-0238">DNA-binding</keyword>
<dbReference type="Pfam" id="PF01381">
    <property type="entry name" value="HTH_3"/>
    <property type="match status" value="1"/>
</dbReference>
<dbReference type="PANTHER" id="PTHR46558">
    <property type="entry name" value="TRACRIPTIONAL REGULATORY PROTEIN-RELATED-RELATED"/>
    <property type="match status" value="1"/>
</dbReference>
<organism evidence="3 4">
    <name type="scientific">Schleiferilactobacillus perolens DSM 12744</name>
    <dbReference type="NCBI Taxonomy" id="1423792"/>
    <lineage>
        <taxon>Bacteria</taxon>
        <taxon>Bacillati</taxon>
        <taxon>Bacillota</taxon>
        <taxon>Bacilli</taxon>
        <taxon>Lactobacillales</taxon>
        <taxon>Lactobacillaceae</taxon>
        <taxon>Schleiferilactobacillus</taxon>
    </lineage>
</organism>
<dbReference type="Gene3D" id="1.10.260.40">
    <property type="entry name" value="lambda repressor-like DNA-binding domains"/>
    <property type="match status" value="1"/>
</dbReference>
<dbReference type="PANTHER" id="PTHR46558:SF4">
    <property type="entry name" value="DNA-BIDING PHAGE PROTEIN"/>
    <property type="match status" value="1"/>
</dbReference>
<evidence type="ECO:0000313" key="4">
    <source>
        <dbReference type="Proteomes" id="UP000051330"/>
    </source>
</evidence>
<dbReference type="STRING" id="1423792.FD09_GL000376"/>
<dbReference type="SMART" id="SM00530">
    <property type="entry name" value="HTH_XRE"/>
    <property type="match status" value="1"/>
</dbReference>
<keyword evidence="4" id="KW-1185">Reference proteome</keyword>
<accession>A0A0R1N3E6</accession>
<dbReference type="EMBL" id="AZEC01000001">
    <property type="protein sequence ID" value="KRL14718.1"/>
    <property type="molecule type" value="Genomic_DNA"/>
</dbReference>
<feature type="domain" description="HTH cro/C1-type" evidence="2">
    <location>
        <begin position="9"/>
        <end position="63"/>
    </location>
</feature>
<evidence type="ECO:0000256" key="1">
    <source>
        <dbReference type="ARBA" id="ARBA00023125"/>
    </source>
</evidence>
<dbReference type="PATRIC" id="fig|1423792.3.peg.379"/>
<reference evidence="3 4" key="1">
    <citation type="journal article" date="2015" name="Genome Announc.">
        <title>Expanding the biotechnology potential of lactobacilli through comparative genomics of 213 strains and associated genera.</title>
        <authorList>
            <person name="Sun Z."/>
            <person name="Harris H.M."/>
            <person name="McCann A."/>
            <person name="Guo C."/>
            <person name="Argimon S."/>
            <person name="Zhang W."/>
            <person name="Yang X."/>
            <person name="Jeffery I.B."/>
            <person name="Cooney J.C."/>
            <person name="Kagawa T.F."/>
            <person name="Liu W."/>
            <person name="Song Y."/>
            <person name="Salvetti E."/>
            <person name="Wrobel A."/>
            <person name="Rasinkangas P."/>
            <person name="Parkhill J."/>
            <person name="Rea M.C."/>
            <person name="O'Sullivan O."/>
            <person name="Ritari J."/>
            <person name="Douillard F.P."/>
            <person name="Paul Ross R."/>
            <person name="Yang R."/>
            <person name="Briner A.E."/>
            <person name="Felis G.E."/>
            <person name="de Vos W.M."/>
            <person name="Barrangou R."/>
            <person name="Klaenhammer T.R."/>
            <person name="Caufield P.W."/>
            <person name="Cui Y."/>
            <person name="Zhang H."/>
            <person name="O'Toole P.W."/>
        </authorList>
    </citation>
    <scope>NUCLEOTIDE SEQUENCE [LARGE SCALE GENOMIC DNA]</scope>
    <source>
        <strain evidence="3 4">DSM 12744</strain>
    </source>
</reference>
<proteinExistence type="predicted"/>
<dbReference type="AlphaFoldDB" id="A0A0R1N3E6"/>
<dbReference type="InterPro" id="IPR010982">
    <property type="entry name" value="Lambda_DNA-bd_dom_sf"/>
</dbReference>
<dbReference type="InterPro" id="IPR001387">
    <property type="entry name" value="Cro/C1-type_HTH"/>
</dbReference>
<dbReference type="CDD" id="cd00093">
    <property type="entry name" value="HTH_XRE"/>
    <property type="match status" value="1"/>
</dbReference>
<comment type="caution">
    <text evidence="3">The sequence shown here is derived from an EMBL/GenBank/DDBJ whole genome shotgun (WGS) entry which is preliminary data.</text>
</comment>
<evidence type="ECO:0000259" key="2">
    <source>
        <dbReference type="PROSITE" id="PS50943"/>
    </source>
</evidence>
<dbReference type="Proteomes" id="UP000051330">
    <property type="component" value="Unassembled WGS sequence"/>
</dbReference>
<gene>
    <name evidence="3" type="ORF">FD09_GL000376</name>
</gene>
<sequence>MPMKVVNRVAEVRRAQGLTQAELADRVGVTRRTIISLEKGNYTPSLTLGLMLADALALPVQEIFALVKER</sequence>
<dbReference type="SUPFAM" id="SSF47413">
    <property type="entry name" value="lambda repressor-like DNA-binding domains"/>
    <property type="match status" value="1"/>
</dbReference>
<protein>
    <recommendedName>
        <fullName evidence="2">HTH cro/C1-type domain-containing protein</fullName>
    </recommendedName>
</protein>